<keyword evidence="3" id="KW-1185">Reference proteome</keyword>
<organism evidence="2 3">
    <name type="scientific">Tanacetum coccineum</name>
    <dbReference type="NCBI Taxonomy" id="301880"/>
    <lineage>
        <taxon>Eukaryota</taxon>
        <taxon>Viridiplantae</taxon>
        <taxon>Streptophyta</taxon>
        <taxon>Embryophyta</taxon>
        <taxon>Tracheophyta</taxon>
        <taxon>Spermatophyta</taxon>
        <taxon>Magnoliopsida</taxon>
        <taxon>eudicotyledons</taxon>
        <taxon>Gunneridae</taxon>
        <taxon>Pentapetalae</taxon>
        <taxon>asterids</taxon>
        <taxon>campanulids</taxon>
        <taxon>Asterales</taxon>
        <taxon>Asteraceae</taxon>
        <taxon>Asteroideae</taxon>
        <taxon>Anthemideae</taxon>
        <taxon>Anthemidinae</taxon>
        <taxon>Tanacetum</taxon>
    </lineage>
</organism>
<evidence type="ECO:0000313" key="2">
    <source>
        <dbReference type="EMBL" id="GJT12490.1"/>
    </source>
</evidence>
<name>A0ABQ5BCB4_9ASTR</name>
<feature type="compositionally biased region" description="Basic and acidic residues" evidence="1">
    <location>
        <begin position="62"/>
        <end position="86"/>
    </location>
</feature>
<gene>
    <name evidence="2" type="ORF">Tco_0859532</name>
</gene>
<evidence type="ECO:0000256" key="1">
    <source>
        <dbReference type="SAM" id="MobiDB-lite"/>
    </source>
</evidence>
<dbReference type="Proteomes" id="UP001151760">
    <property type="component" value="Unassembled WGS sequence"/>
</dbReference>
<accession>A0ABQ5BCB4</accession>
<comment type="caution">
    <text evidence="2">The sequence shown here is derived from an EMBL/GenBank/DDBJ whole genome shotgun (WGS) entry which is preliminary data.</text>
</comment>
<dbReference type="EMBL" id="BQNB010013151">
    <property type="protein sequence ID" value="GJT12490.1"/>
    <property type="molecule type" value="Genomic_DNA"/>
</dbReference>
<feature type="region of interest" description="Disordered" evidence="1">
    <location>
        <begin position="62"/>
        <end position="87"/>
    </location>
</feature>
<protein>
    <submittedName>
        <fullName evidence="2">Uncharacterized protein</fullName>
    </submittedName>
</protein>
<evidence type="ECO:0000313" key="3">
    <source>
        <dbReference type="Proteomes" id="UP001151760"/>
    </source>
</evidence>
<sequence>MSFNRNSTKSNCRSGHFSWATCIAFLKPDCKVRGYYKHYQILASDRCKFSCKGNSELTKKVEEAKDGTPDVVRQETPEPIKEEEKPTGVSATIKTEVLCAMLWCYWNQMSLKALNAYP</sequence>
<proteinExistence type="predicted"/>
<reference evidence="2" key="1">
    <citation type="journal article" date="2022" name="Int. J. Mol. Sci.">
        <title>Draft Genome of Tanacetum Coccineum: Genomic Comparison of Closely Related Tanacetum-Family Plants.</title>
        <authorList>
            <person name="Yamashiro T."/>
            <person name="Shiraishi A."/>
            <person name="Nakayama K."/>
            <person name="Satake H."/>
        </authorList>
    </citation>
    <scope>NUCLEOTIDE SEQUENCE</scope>
</reference>
<reference evidence="2" key="2">
    <citation type="submission" date="2022-01" db="EMBL/GenBank/DDBJ databases">
        <authorList>
            <person name="Yamashiro T."/>
            <person name="Shiraishi A."/>
            <person name="Satake H."/>
            <person name="Nakayama K."/>
        </authorList>
    </citation>
    <scope>NUCLEOTIDE SEQUENCE</scope>
</reference>